<evidence type="ECO:0000313" key="6">
    <source>
        <dbReference type="Proteomes" id="UP000320475"/>
    </source>
</evidence>
<organism evidence="3 5">
    <name type="scientific">Synchytrium endobioticum</name>
    <dbReference type="NCBI Taxonomy" id="286115"/>
    <lineage>
        <taxon>Eukaryota</taxon>
        <taxon>Fungi</taxon>
        <taxon>Fungi incertae sedis</taxon>
        <taxon>Chytridiomycota</taxon>
        <taxon>Chytridiomycota incertae sedis</taxon>
        <taxon>Chytridiomycetes</taxon>
        <taxon>Synchytriales</taxon>
        <taxon>Synchytriaceae</taxon>
        <taxon>Synchytrium</taxon>
    </lineage>
</organism>
<comment type="caution">
    <text evidence="3">The sequence shown here is derived from an EMBL/GenBank/DDBJ whole genome shotgun (WGS) entry which is preliminary data.</text>
</comment>
<keyword evidence="1" id="KW-0862">Zinc</keyword>
<proteinExistence type="predicted"/>
<dbReference type="Proteomes" id="UP000320475">
    <property type="component" value="Unassembled WGS sequence"/>
</dbReference>
<dbReference type="Proteomes" id="UP000317494">
    <property type="component" value="Unassembled WGS sequence"/>
</dbReference>
<dbReference type="InterPro" id="IPR001878">
    <property type="entry name" value="Znf_CCHC"/>
</dbReference>
<keyword evidence="5" id="KW-1185">Reference proteome</keyword>
<evidence type="ECO:0000256" key="1">
    <source>
        <dbReference type="PROSITE-ProRule" id="PRU00047"/>
    </source>
</evidence>
<dbReference type="VEuPathDB" id="FungiDB:SeMB42_g07067"/>
<reference evidence="5 6" key="1">
    <citation type="journal article" date="2019" name="Sci. Rep.">
        <title>Comparative genomics of chytrid fungi reveal insights into the obligate biotrophic and pathogenic lifestyle of Synchytrium endobioticum.</title>
        <authorList>
            <person name="van de Vossenberg B.T.L.H."/>
            <person name="Warris S."/>
            <person name="Nguyen H.D.T."/>
            <person name="van Gent-Pelzer M.P.E."/>
            <person name="Joly D.L."/>
            <person name="van de Geest H.C."/>
            <person name="Bonants P.J.M."/>
            <person name="Smith D.S."/>
            <person name="Levesque C.A."/>
            <person name="van der Lee T.A.J."/>
        </authorList>
    </citation>
    <scope>NUCLEOTIDE SEQUENCE [LARGE SCALE GENOMIC DNA]</scope>
    <source>
        <strain evidence="4 6">LEV6574</strain>
        <strain evidence="3 5">MB42</strain>
    </source>
</reference>
<evidence type="ECO:0000313" key="3">
    <source>
        <dbReference type="EMBL" id="TPX36474.1"/>
    </source>
</evidence>
<dbReference type="EMBL" id="QEAN01000452">
    <property type="protein sequence ID" value="TPX36474.1"/>
    <property type="molecule type" value="Genomic_DNA"/>
</dbReference>
<dbReference type="Gene3D" id="4.10.60.10">
    <property type="entry name" value="Zinc finger, CCHC-type"/>
    <property type="match status" value="1"/>
</dbReference>
<dbReference type="SUPFAM" id="SSF57756">
    <property type="entry name" value="Retrovirus zinc finger-like domains"/>
    <property type="match status" value="1"/>
</dbReference>
<evidence type="ECO:0000313" key="4">
    <source>
        <dbReference type="EMBL" id="TPX42806.1"/>
    </source>
</evidence>
<gene>
    <name evidence="4" type="ORF">SeLEV6574_g05397</name>
    <name evidence="3" type="ORF">SeMB42_g07067</name>
</gene>
<dbReference type="GO" id="GO:0003676">
    <property type="term" value="F:nucleic acid binding"/>
    <property type="evidence" value="ECO:0007669"/>
    <property type="project" value="InterPro"/>
</dbReference>
<dbReference type="AlphaFoldDB" id="A0A507CEY7"/>
<sequence>MSSNSSEMIKVATYDPNSPSGITFKNWKQAVTMLIYSQSRLSKFLDEPLVQPPPAEEGETAASRQKRIEDHAADGYKAAILVRQNVAQLVQDQLDISWSAHKMMDHLQTTYGGTVTTSLALKWEEYNTFTIIAGETPTLICAKLEQLQKEMEEICAAKGIDTAKKLLGVMTHLTLLRQMDVYPYSTLRDQLATGDITTLSLSAIRAQMNQLSALQNTLLASRAQANAATTTPNISERKSFHGGDTAHIICFKCWDQGHYANKCIKESKPFPGTKNAPNDPNIGKERVLICTKCWNSGHHRRNCTKAPISFPGFLQIQG</sequence>
<dbReference type="OrthoDB" id="2179806at2759"/>
<protein>
    <recommendedName>
        <fullName evidence="2">CCHC-type domain-containing protein</fullName>
    </recommendedName>
</protein>
<feature type="domain" description="CCHC-type" evidence="2">
    <location>
        <begin position="250"/>
        <end position="263"/>
    </location>
</feature>
<dbReference type="InterPro" id="IPR036875">
    <property type="entry name" value="Znf_CCHC_sf"/>
</dbReference>
<keyword evidence="1" id="KW-0479">Metal-binding</keyword>
<dbReference type="EMBL" id="QEAM01000252">
    <property type="protein sequence ID" value="TPX42806.1"/>
    <property type="molecule type" value="Genomic_DNA"/>
</dbReference>
<dbReference type="SMART" id="SM00343">
    <property type="entry name" value="ZnF_C2HC"/>
    <property type="match status" value="2"/>
</dbReference>
<name>A0A507CEY7_9FUNG</name>
<evidence type="ECO:0000313" key="5">
    <source>
        <dbReference type="Proteomes" id="UP000317494"/>
    </source>
</evidence>
<evidence type="ECO:0000259" key="2">
    <source>
        <dbReference type="PROSITE" id="PS50158"/>
    </source>
</evidence>
<accession>A0A507CEY7</accession>
<keyword evidence="1" id="KW-0863">Zinc-finger</keyword>
<dbReference type="PROSITE" id="PS50158">
    <property type="entry name" value="ZF_CCHC"/>
    <property type="match status" value="1"/>
</dbReference>
<dbReference type="GO" id="GO:0008270">
    <property type="term" value="F:zinc ion binding"/>
    <property type="evidence" value="ECO:0007669"/>
    <property type="project" value="UniProtKB-KW"/>
</dbReference>